<dbReference type="GO" id="GO:0005524">
    <property type="term" value="F:ATP binding"/>
    <property type="evidence" value="ECO:0007669"/>
    <property type="project" value="UniProtKB-KW"/>
</dbReference>
<dbReference type="FunFam" id="1.10.510.10:FF:000624">
    <property type="entry name" value="Mitogen-activated protein kinase"/>
    <property type="match status" value="1"/>
</dbReference>
<evidence type="ECO:0000256" key="2">
    <source>
        <dbReference type="ARBA" id="ARBA00022679"/>
    </source>
</evidence>
<evidence type="ECO:0000313" key="7">
    <source>
        <dbReference type="EMBL" id="KIM30653.1"/>
    </source>
</evidence>
<keyword evidence="5" id="KW-0067">ATP-binding</keyword>
<evidence type="ECO:0000256" key="5">
    <source>
        <dbReference type="ARBA" id="ARBA00022840"/>
    </source>
</evidence>
<feature type="domain" description="Protein kinase" evidence="6">
    <location>
        <begin position="27"/>
        <end position="315"/>
    </location>
</feature>
<dbReference type="GO" id="GO:0004674">
    <property type="term" value="F:protein serine/threonine kinase activity"/>
    <property type="evidence" value="ECO:0007669"/>
    <property type="project" value="UniProtKB-KW"/>
</dbReference>
<dbReference type="AlphaFoldDB" id="A0A0C2WX29"/>
<evidence type="ECO:0000313" key="8">
    <source>
        <dbReference type="Proteomes" id="UP000054097"/>
    </source>
</evidence>
<dbReference type="SUPFAM" id="SSF56112">
    <property type="entry name" value="Protein kinase-like (PK-like)"/>
    <property type="match status" value="1"/>
</dbReference>
<gene>
    <name evidence="7" type="ORF">M408DRAFT_65975</name>
</gene>
<keyword evidence="3" id="KW-0547">Nucleotide-binding</keyword>
<dbReference type="OrthoDB" id="4062651at2759"/>
<evidence type="ECO:0000256" key="4">
    <source>
        <dbReference type="ARBA" id="ARBA00022777"/>
    </source>
</evidence>
<accession>A0A0C2WX29</accession>
<dbReference type="Proteomes" id="UP000054097">
    <property type="component" value="Unassembled WGS sequence"/>
</dbReference>
<keyword evidence="8" id="KW-1185">Reference proteome</keyword>
<reference evidence="7 8" key="1">
    <citation type="submission" date="2014-04" db="EMBL/GenBank/DDBJ databases">
        <authorList>
            <consortium name="DOE Joint Genome Institute"/>
            <person name="Kuo A."/>
            <person name="Zuccaro A."/>
            <person name="Kohler A."/>
            <person name="Nagy L.G."/>
            <person name="Floudas D."/>
            <person name="Copeland A."/>
            <person name="Barry K.W."/>
            <person name="Cichocki N."/>
            <person name="Veneault-Fourrey C."/>
            <person name="LaButti K."/>
            <person name="Lindquist E.A."/>
            <person name="Lipzen A."/>
            <person name="Lundell T."/>
            <person name="Morin E."/>
            <person name="Murat C."/>
            <person name="Sun H."/>
            <person name="Tunlid A."/>
            <person name="Henrissat B."/>
            <person name="Grigoriev I.V."/>
            <person name="Hibbett D.S."/>
            <person name="Martin F."/>
            <person name="Nordberg H.P."/>
            <person name="Cantor M.N."/>
            <person name="Hua S.X."/>
        </authorList>
    </citation>
    <scope>NUCLEOTIDE SEQUENCE [LARGE SCALE GENOMIC DNA]</scope>
    <source>
        <strain evidence="7 8">MAFF 305830</strain>
    </source>
</reference>
<organism evidence="7 8">
    <name type="scientific">Serendipita vermifera MAFF 305830</name>
    <dbReference type="NCBI Taxonomy" id="933852"/>
    <lineage>
        <taxon>Eukaryota</taxon>
        <taxon>Fungi</taxon>
        <taxon>Dikarya</taxon>
        <taxon>Basidiomycota</taxon>
        <taxon>Agaricomycotina</taxon>
        <taxon>Agaricomycetes</taxon>
        <taxon>Sebacinales</taxon>
        <taxon>Serendipitaceae</taxon>
        <taxon>Serendipita</taxon>
    </lineage>
</organism>
<dbReference type="STRING" id="933852.A0A0C2WX29"/>
<proteinExistence type="predicted"/>
<evidence type="ECO:0000256" key="1">
    <source>
        <dbReference type="ARBA" id="ARBA00022527"/>
    </source>
</evidence>
<evidence type="ECO:0000259" key="6">
    <source>
        <dbReference type="PROSITE" id="PS50011"/>
    </source>
</evidence>
<dbReference type="InterPro" id="IPR000719">
    <property type="entry name" value="Prot_kinase_dom"/>
</dbReference>
<dbReference type="PROSITE" id="PS50011">
    <property type="entry name" value="PROTEIN_KINASE_DOM"/>
    <property type="match status" value="1"/>
</dbReference>
<dbReference type="SMART" id="SM00220">
    <property type="entry name" value="S_TKc"/>
    <property type="match status" value="1"/>
</dbReference>
<dbReference type="Gene3D" id="3.30.200.20">
    <property type="entry name" value="Phosphorylase Kinase, domain 1"/>
    <property type="match status" value="1"/>
</dbReference>
<keyword evidence="2" id="KW-0808">Transferase</keyword>
<dbReference type="EMBL" id="KN824284">
    <property type="protein sequence ID" value="KIM30653.1"/>
    <property type="molecule type" value="Genomic_DNA"/>
</dbReference>
<dbReference type="Pfam" id="PF00069">
    <property type="entry name" value="Pkinase"/>
    <property type="match status" value="1"/>
</dbReference>
<dbReference type="PANTHER" id="PTHR24055">
    <property type="entry name" value="MITOGEN-ACTIVATED PROTEIN KINASE"/>
    <property type="match status" value="1"/>
</dbReference>
<keyword evidence="4" id="KW-0418">Kinase</keyword>
<dbReference type="InterPro" id="IPR050117">
    <property type="entry name" value="MAPK"/>
</dbReference>
<evidence type="ECO:0000256" key="3">
    <source>
        <dbReference type="ARBA" id="ARBA00022741"/>
    </source>
</evidence>
<dbReference type="HOGENOM" id="CLU_000288_181_1_1"/>
<sequence length="385" mass="42786">MIQQASSSKYRAPVPAAWQPFIVDNDYSFLATRQSSNADGCITARHTSGEVCLVKKFNVGRDFTKAKICLRELKMLRHLRGHKAILCAYDMDFELKNEGLEDVYLYSELPRSNLATLLSSRKVISRGHAQFMLYQILCALNFMHSAGIIHGNIRPESILVNQDTSVRLCDFSCARTVGSLSVTGGPRRSPDALLYEAPEIMLGAAKTSFAIDIWGVGCILAEILNGTPIFDRKDLPGQIRMLIDRLGAPPESLLPKIASPQVAANLRDRGARVAPSLKQFFPTADPSEMDVLQTSLSWDPTSRNKPIILLNKAYFAAWRSGEDEAVCQTLFTSKFEQESGQEAVNHMIIREVTEFRKIVRQETANQGLGWVAFSLLTARIQCGTE</sequence>
<reference evidence="8" key="2">
    <citation type="submission" date="2015-01" db="EMBL/GenBank/DDBJ databases">
        <title>Evolutionary Origins and Diversification of the Mycorrhizal Mutualists.</title>
        <authorList>
            <consortium name="DOE Joint Genome Institute"/>
            <consortium name="Mycorrhizal Genomics Consortium"/>
            <person name="Kohler A."/>
            <person name="Kuo A."/>
            <person name="Nagy L.G."/>
            <person name="Floudas D."/>
            <person name="Copeland A."/>
            <person name="Barry K.W."/>
            <person name="Cichocki N."/>
            <person name="Veneault-Fourrey C."/>
            <person name="LaButti K."/>
            <person name="Lindquist E.A."/>
            <person name="Lipzen A."/>
            <person name="Lundell T."/>
            <person name="Morin E."/>
            <person name="Murat C."/>
            <person name="Riley R."/>
            <person name="Ohm R."/>
            <person name="Sun H."/>
            <person name="Tunlid A."/>
            <person name="Henrissat B."/>
            <person name="Grigoriev I.V."/>
            <person name="Hibbett D.S."/>
            <person name="Martin F."/>
        </authorList>
    </citation>
    <scope>NUCLEOTIDE SEQUENCE [LARGE SCALE GENOMIC DNA]</scope>
    <source>
        <strain evidence="8">MAFF 305830</strain>
    </source>
</reference>
<keyword evidence="1" id="KW-0723">Serine/threonine-protein kinase</keyword>
<name>A0A0C2WX29_SERVB</name>
<dbReference type="Gene3D" id="1.10.510.10">
    <property type="entry name" value="Transferase(Phosphotransferase) domain 1"/>
    <property type="match status" value="1"/>
</dbReference>
<protein>
    <recommendedName>
        <fullName evidence="6">Protein kinase domain-containing protein</fullName>
    </recommendedName>
</protein>
<dbReference type="InterPro" id="IPR011009">
    <property type="entry name" value="Kinase-like_dom_sf"/>
</dbReference>